<feature type="transmembrane region" description="Helical" evidence="1">
    <location>
        <begin position="102"/>
        <end position="121"/>
    </location>
</feature>
<keyword evidence="1" id="KW-0472">Membrane</keyword>
<name>A0ABQ6DZL3_9GAMM</name>
<organism evidence="2 3">
    <name type="scientific">Psychromonas marina</name>
    <dbReference type="NCBI Taxonomy" id="88364"/>
    <lineage>
        <taxon>Bacteria</taxon>
        <taxon>Pseudomonadati</taxon>
        <taxon>Pseudomonadota</taxon>
        <taxon>Gammaproteobacteria</taxon>
        <taxon>Alteromonadales</taxon>
        <taxon>Psychromonadaceae</taxon>
        <taxon>Psychromonas</taxon>
    </lineage>
</organism>
<feature type="transmembrane region" description="Helical" evidence="1">
    <location>
        <begin position="76"/>
        <end position="95"/>
    </location>
</feature>
<keyword evidence="1" id="KW-1133">Transmembrane helix</keyword>
<proteinExistence type="predicted"/>
<reference evidence="3" key="1">
    <citation type="journal article" date="2019" name="Int. J. Syst. Evol. Microbiol.">
        <title>The Global Catalogue of Microorganisms (GCM) 10K type strain sequencing project: providing services to taxonomists for standard genome sequencing and annotation.</title>
        <authorList>
            <consortium name="The Broad Institute Genomics Platform"/>
            <consortium name="The Broad Institute Genome Sequencing Center for Infectious Disease"/>
            <person name="Wu L."/>
            <person name="Ma J."/>
        </authorList>
    </citation>
    <scope>NUCLEOTIDE SEQUENCE [LARGE SCALE GENOMIC DNA]</scope>
    <source>
        <strain evidence="3">NBRC 103166</strain>
    </source>
</reference>
<feature type="transmembrane region" description="Helical" evidence="1">
    <location>
        <begin position="9"/>
        <end position="29"/>
    </location>
</feature>
<evidence type="ECO:0008006" key="4">
    <source>
        <dbReference type="Google" id="ProtNLM"/>
    </source>
</evidence>
<dbReference type="RefSeq" id="WP_284203315.1">
    <property type="nucleotide sequence ID" value="NZ_BSPQ01000002.1"/>
</dbReference>
<evidence type="ECO:0000313" key="2">
    <source>
        <dbReference type="EMBL" id="GLS90196.1"/>
    </source>
</evidence>
<comment type="caution">
    <text evidence="2">The sequence shown here is derived from an EMBL/GenBank/DDBJ whole genome shotgun (WGS) entry which is preliminary data.</text>
</comment>
<keyword evidence="3" id="KW-1185">Reference proteome</keyword>
<accession>A0ABQ6DZL3</accession>
<dbReference type="EMBL" id="BSPQ01000002">
    <property type="protein sequence ID" value="GLS90196.1"/>
    <property type="molecule type" value="Genomic_DNA"/>
</dbReference>
<protein>
    <recommendedName>
        <fullName evidence="4">DUF2569 family protein</fullName>
    </recommendedName>
</protein>
<evidence type="ECO:0000256" key="1">
    <source>
        <dbReference type="SAM" id="Phobius"/>
    </source>
</evidence>
<evidence type="ECO:0000313" key="3">
    <source>
        <dbReference type="Proteomes" id="UP001157353"/>
    </source>
</evidence>
<gene>
    <name evidence="2" type="ORF">GCM10007916_12630</name>
</gene>
<sequence length="175" mass="19767">MLHLLGKKNVLLTSFILMLIMFSIVMFFINPQIDGINGMGVIKLQLSFDKDIGIEIIESWGESGIAHFKRWIFVDYIYAASYSAFFASLLSLLIVQKGKTKSLKYTWVVVLAFAACVFDWVENTMELLFLYNPSAFPDSLFFLHSVIAALKWAAVPIAVVYVIALMTKKSKIHAN</sequence>
<feature type="transmembrane region" description="Helical" evidence="1">
    <location>
        <begin position="141"/>
        <end position="164"/>
    </location>
</feature>
<dbReference type="Proteomes" id="UP001157353">
    <property type="component" value="Unassembled WGS sequence"/>
</dbReference>
<keyword evidence="1" id="KW-0812">Transmembrane</keyword>